<keyword evidence="3" id="KW-1185">Reference proteome</keyword>
<evidence type="ECO:0000256" key="1">
    <source>
        <dbReference type="SAM" id="Phobius"/>
    </source>
</evidence>
<protein>
    <submittedName>
        <fullName evidence="2">Uncharacterized protein</fullName>
    </submittedName>
</protein>
<keyword evidence="1" id="KW-0472">Membrane</keyword>
<keyword evidence="1" id="KW-1133">Transmembrane helix</keyword>
<dbReference type="RefSeq" id="WP_216559805.1">
    <property type="nucleotide sequence ID" value="NZ_JAHLOH010000038.1"/>
</dbReference>
<dbReference type="Proteomes" id="UP001524478">
    <property type="component" value="Unassembled WGS sequence"/>
</dbReference>
<accession>A0ABT1S8J6</accession>
<gene>
    <name evidence="2" type="ORF">NE686_06870</name>
</gene>
<evidence type="ECO:0000313" key="2">
    <source>
        <dbReference type="EMBL" id="MCQ4922798.1"/>
    </source>
</evidence>
<dbReference type="EMBL" id="JANGAC010000004">
    <property type="protein sequence ID" value="MCQ4922798.1"/>
    <property type="molecule type" value="Genomic_DNA"/>
</dbReference>
<feature type="transmembrane region" description="Helical" evidence="1">
    <location>
        <begin position="12"/>
        <end position="30"/>
    </location>
</feature>
<comment type="caution">
    <text evidence="2">The sequence shown here is derived from an EMBL/GenBank/DDBJ whole genome shotgun (WGS) entry which is preliminary data.</text>
</comment>
<organism evidence="2 3">
    <name type="scientific">Tissierella carlieri</name>
    <dbReference type="NCBI Taxonomy" id="689904"/>
    <lineage>
        <taxon>Bacteria</taxon>
        <taxon>Bacillati</taxon>
        <taxon>Bacillota</taxon>
        <taxon>Tissierellia</taxon>
        <taxon>Tissierellales</taxon>
        <taxon>Tissierellaceae</taxon>
        <taxon>Tissierella</taxon>
    </lineage>
</organism>
<keyword evidence="1" id="KW-0812">Transmembrane</keyword>
<proteinExistence type="predicted"/>
<evidence type="ECO:0000313" key="3">
    <source>
        <dbReference type="Proteomes" id="UP001524478"/>
    </source>
</evidence>
<reference evidence="2 3" key="1">
    <citation type="submission" date="2022-06" db="EMBL/GenBank/DDBJ databases">
        <title>Isolation of gut microbiota from human fecal samples.</title>
        <authorList>
            <person name="Pamer E.G."/>
            <person name="Barat B."/>
            <person name="Waligurski E."/>
            <person name="Medina S."/>
            <person name="Paddock L."/>
            <person name="Mostad J."/>
        </authorList>
    </citation>
    <scope>NUCLEOTIDE SEQUENCE [LARGE SCALE GENOMIC DNA]</scope>
    <source>
        <strain evidence="2 3">DFI.7.95</strain>
    </source>
</reference>
<sequence length="182" mass="21190">MKTLYAKIIKKAVYIFFIAFVLIYTIPFPINKELDAVEIKLDDPSYLETHKIYISGKYRFNLFTDNTFQGQISVPEYELTSNEMERLQFIKGIDHESPLVYTYKEGVGTDGRPITKYYHFGKIVSRPLLYRTVIVLYEQYEGKDGDYGGHFNSNTGHCIVPFVSDREEALKILEKYDILPSK</sequence>
<name>A0ABT1S8J6_9FIRM</name>